<protein>
    <submittedName>
        <fullName evidence="2">Uncharacterized protein</fullName>
    </submittedName>
</protein>
<organism evidence="2 3">
    <name type="scientific">Pseudoalteromonas luteoviolacea S4054</name>
    <dbReference type="NCBI Taxonomy" id="1129367"/>
    <lineage>
        <taxon>Bacteria</taxon>
        <taxon>Pseudomonadati</taxon>
        <taxon>Pseudomonadota</taxon>
        <taxon>Gammaproteobacteria</taxon>
        <taxon>Alteromonadales</taxon>
        <taxon>Pseudoalteromonadaceae</taxon>
        <taxon>Pseudoalteromonas</taxon>
    </lineage>
</organism>
<keyword evidence="1" id="KW-1133">Transmembrane helix</keyword>
<feature type="transmembrane region" description="Helical" evidence="1">
    <location>
        <begin position="38"/>
        <end position="59"/>
    </location>
</feature>
<dbReference type="EMBL" id="AUXW01000190">
    <property type="protein sequence ID" value="KKE81230.1"/>
    <property type="molecule type" value="Genomic_DNA"/>
</dbReference>
<proteinExistence type="predicted"/>
<dbReference type="RefSeq" id="WP_046358258.1">
    <property type="nucleotide sequence ID" value="NZ_AUXW01000190.1"/>
</dbReference>
<feature type="transmembrane region" description="Helical" evidence="1">
    <location>
        <begin position="71"/>
        <end position="97"/>
    </location>
</feature>
<accession>A0A0F6A4S1</accession>
<reference evidence="2 3" key="1">
    <citation type="journal article" date="2015" name="BMC Genomics">
        <title>Genome mining reveals unlocked bioactive potential of marine Gram-negative bacteria.</title>
        <authorList>
            <person name="Machado H."/>
            <person name="Sonnenschein E.C."/>
            <person name="Melchiorsen J."/>
            <person name="Gram L."/>
        </authorList>
    </citation>
    <scope>NUCLEOTIDE SEQUENCE [LARGE SCALE GENOMIC DNA]</scope>
    <source>
        <strain evidence="2 3">S4054</strain>
    </source>
</reference>
<comment type="caution">
    <text evidence="2">The sequence shown here is derived from an EMBL/GenBank/DDBJ whole genome shotgun (WGS) entry which is preliminary data.</text>
</comment>
<evidence type="ECO:0000313" key="2">
    <source>
        <dbReference type="EMBL" id="KKE81230.1"/>
    </source>
</evidence>
<feature type="transmembrane region" description="Helical" evidence="1">
    <location>
        <begin position="7"/>
        <end position="26"/>
    </location>
</feature>
<keyword evidence="1" id="KW-0812">Transmembrane</keyword>
<evidence type="ECO:0000313" key="3">
    <source>
        <dbReference type="Proteomes" id="UP000033434"/>
    </source>
</evidence>
<gene>
    <name evidence="2" type="ORF">N479_23220</name>
</gene>
<sequence>MFRDVSLATGYLAFSVLFFTGTRLYIFTSTDVLARVDIWQIFGAQISYVFIIAISYYMIKKSHFKAVNLALSIIAIIISILFVPYLGFMILFLMFLVKLLGNKRSGAKLTQ</sequence>
<dbReference type="Proteomes" id="UP000033434">
    <property type="component" value="Unassembled WGS sequence"/>
</dbReference>
<evidence type="ECO:0000256" key="1">
    <source>
        <dbReference type="SAM" id="Phobius"/>
    </source>
</evidence>
<dbReference type="AlphaFoldDB" id="A0A0F6A4S1"/>
<name>A0A0F6A4S1_9GAMM</name>
<keyword evidence="1" id="KW-0472">Membrane</keyword>
<dbReference type="PATRIC" id="fig|1129367.4.peg.4953"/>